<dbReference type="PANTHER" id="PTHR43586:SF24">
    <property type="entry name" value="BLR4730 PROTEIN"/>
    <property type="match status" value="1"/>
</dbReference>
<reference evidence="6 7" key="1">
    <citation type="journal article" date="2009" name="Genome Biol.">
        <title>Community-wide analysis of microbial genome sequence signatures.</title>
        <authorList>
            <person name="Dick G.J."/>
            <person name="Andersson A.F."/>
            <person name="Baker B.J."/>
            <person name="Simmons S.L."/>
            <person name="Thomas B.C."/>
            <person name="Yelton A.P."/>
            <person name="Banfield J.F."/>
        </authorList>
    </citation>
    <scope>NUCLEOTIDE SEQUENCE [LARGE SCALE GENOMIC DNA]</scope>
    <source>
        <strain evidence="6">ARMAN-2</strain>
    </source>
</reference>
<evidence type="ECO:0000313" key="6">
    <source>
        <dbReference type="EMBL" id="EET90480.1"/>
    </source>
</evidence>
<dbReference type="InterPro" id="IPR000192">
    <property type="entry name" value="Aminotrans_V_dom"/>
</dbReference>
<keyword evidence="6" id="KW-0808">Transferase</keyword>
<comment type="cofactor">
    <cofactor evidence="1 4">
        <name>pyridoxal 5'-phosphate</name>
        <dbReference type="ChEBI" id="CHEBI:597326"/>
    </cofactor>
</comment>
<dbReference type="AlphaFoldDB" id="C7DGF2"/>
<dbReference type="Gene3D" id="3.90.1150.10">
    <property type="entry name" value="Aspartate Aminotransferase, domain 1"/>
    <property type="match status" value="1"/>
</dbReference>
<dbReference type="InterPro" id="IPR015421">
    <property type="entry name" value="PyrdxlP-dep_Trfase_major"/>
</dbReference>
<dbReference type="PANTHER" id="PTHR43586">
    <property type="entry name" value="CYSTEINE DESULFURASE"/>
    <property type="match status" value="1"/>
</dbReference>
<dbReference type="Proteomes" id="UP000332487">
    <property type="component" value="Unassembled WGS sequence"/>
</dbReference>
<evidence type="ECO:0000313" key="7">
    <source>
        <dbReference type="Proteomes" id="UP000332487"/>
    </source>
</evidence>
<dbReference type="GO" id="GO:0008483">
    <property type="term" value="F:transaminase activity"/>
    <property type="evidence" value="ECO:0007669"/>
    <property type="project" value="UniProtKB-KW"/>
</dbReference>
<keyword evidence="2" id="KW-0663">Pyridoxal phosphate</keyword>
<keyword evidence="7" id="KW-1185">Reference proteome</keyword>
<name>C7DGF2_MICA2</name>
<protein>
    <submittedName>
        <fullName evidence="6">Aminotransferase class V</fullName>
    </submittedName>
</protein>
<evidence type="ECO:0000259" key="5">
    <source>
        <dbReference type="Pfam" id="PF00266"/>
    </source>
</evidence>
<comment type="similarity">
    <text evidence="3">Belongs to the class-V pyridoxal-phosphate-dependent aminotransferase family.</text>
</comment>
<dbReference type="InterPro" id="IPR015422">
    <property type="entry name" value="PyrdxlP-dep_Trfase_small"/>
</dbReference>
<dbReference type="InterPro" id="IPR015424">
    <property type="entry name" value="PyrdxlP-dep_Trfase"/>
</dbReference>
<evidence type="ECO:0000256" key="2">
    <source>
        <dbReference type="ARBA" id="ARBA00022898"/>
    </source>
</evidence>
<sequence length="367" mass="40481">MSPETMSTVVNYLKLERKVGAYRAARESKKEMEAFYERAVRTVAGSDPSQIAFADSASRAWNMALYGMKFEKGDRIVTLSSEFGTNLLSLFYRASQVGASVVVIRADETGGFDINDLAKEVEKGARVVAISHAAAQSSIVNPVKQIGQIAKRNGALYVVDGCQAVGQIPVDVKSIRCDAYTATGRKWLRGPRGTGFLYVNPSSQLKAEQIDLSAADFVLNNKTRAAGVKVRKDARQFELWERSVAGMLGLSSAMDEFLKKKVSSINRRISAYANRIRKEVSANDNLNLLGQAKSESGVVGFYARDARKEKLLLEKFEKEGIEISIMHDWDCPLYFPRTGVTSIFRLSPHYYTPESSIDAACEVISKA</sequence>
<dbReference type="EMBL" id="GG697237">
    <property type="protein sequence ID" value="EET90480.1"/>
    <property type="molecule type" value="Genomic_DNA"/>
</dbReference>
<dbReference type="Pfam" id="PF00266">
    <property type="entry name" value="Aminotran_5"/>
    <property type="match status" value="1"/>
</dbReference>
<reference evidence="6 7" key="2">
    <citation type="journal article" date="2010" name="Proc. Natl. Acad. Sci. U.S.A.">
        <title>Enigmatic, ultrasmall, uncultivated Archaea.</title>
        <authorList>
            <person name="Baker B.J."/>
            <person name="Comolli L.R."/>
            <person name="Dick G.J."/>
            <person name="Hauser L.J."/>
            <person name="Hyatt D."/>
            <person name="Dill B.D."/>
            <person name="Land M.L."/>
            <person name="Verberkmoes N.C."/>
            <person name="Hettich R.L."/>
            <person name="Banfield J.F."/>
        </authorList>
    </citation>
    <scope>NUCLEOTIDE SEQUENCE [LARGE SCALE GENOMIC DNA]</scope>
    <source>
        <strain evidence="6">ARMAN-2</strain>
    </source>
</reference>
<evidence type="ECO:0000256" key="3">
    <source>
        <dbReference type="RuleBase" id="RU004075"/>
    </source>
</evidence>
<dbReference type="SUPFAM" id="SSF53383">
    <property type="entry name" value="PLP-dependent transferases"/>
    <property type="match status" value="1"/>
</dbReference>
<evidence type="ECO:0000256" key="4">
    <source>
        <dbReference type="RuleBase" id="RU004504"/>
    </source>
</evidence>
<keyword evidence="6" id="KW-0032">Aminotransferase</keyword>
<accession>C7DGF2</accession>
<organism evidence="6 7">
    <name type="scientific">Candidatus Micrarchaeum acidiphilum ARMAN-2</name>
    <dbReference type="NCBI Taxonomy" id="425595"/>
    <lineage>
        <taxon>Archaea</taxon>
        <taxon>Candidatus Micrarchaeota</taxon>
        <taxon>Candidatus Micrarchaeia</taxon>
        <taxon>Candidatus Micrarchaeales</taxon>
        <taxon>Candidatus Micrarchaeaceae</taxon>
        <taxon>Candidatus Micrarchaeum</taxon>
    </lineage>
</organism>
<feature type="domain" description="Aminotransferase class V" evidence="5">
    <location>
        <begin position="18"/>
        <end position="359"/>
    </location>
</feature>
<dbReference type="InterPro" id="IPR020578">
    <property type="entry name" value="Aminotrans_V_PyrdxlP_BS"/>
</dbReference>
<evidence type="ECO:0000256" key="1">
    <source>
        <dbReference type="ARBA" id="ARBA00001933"/>
    </source>
</evidence>
<proteinExistence type="inferred from homology"/>
<gene>
    <name evidence="6" type="ORF">UNLARM2_0155</name>
</gene>
<dbReference type="PROSITE" id="PS00595">
    <property type="entry name" value="AA_TRANSFER_CLASS_5"/>
    <property type="match status" value="1"/>
</dbReference>
<dbReference type="Gene3D" id="3.40.640.10">
    <property type="entry name" value="Type I PLP-dependent aspartate aminotransferase-like (Major domain)"/>
    <property type="match status" value="1"/>
</dbReference>